<organism evidence="1 2">
    <name type="scientific">Zootermopsis nevadensis</name>
    <name type="common">Dampwood termite</name>
    <dbReference type="NCBI Taxonomy" id="136037"/>
    <lineage>
        <taxon>Eukaryota</taxon>
        <taxon>Metazoa</taxon>
        <taxon>Ecdysozoa</taxon>
        <taxon>Arthropoda</taxon>
        <taxon>Hexapoda</taxon>
        <taxon>Insecta</taxon>
        <taxon>Pterygota</taxon>
        <taxon>Neoptera</taxon>
        <taxon>Polyneoptera</taxon>
        <taxon>Dictyoptera</taxon>
        <taxon>Blattodea</taxon>
        <taxon>Blattoidea</taxon>
        <taxon>Termitoidae</taxon>
        <taxon>Termopsidae</taxon>
        <taxon>Zootermopsis</taxon>
    </lineage>
</organism>
<gene>
    <name evidence="1" type="ORF">L798_01906</name>
</gene>
<protein>
    <submittedName>
        <fullName evidence="1">Uncharacterized protein</fullName>
    </submittedName>
</protein>
<dbReference type="Proteomes" id="UP000027135">
    <property type="component" value="Unassembled WGS sequence"/>
</dbReference>
<evidence type="ECO:0000313" key="2">
    <source>
        <dbReference type="Proteomes" id="UP000027135"/>
    </source>
</evidence>
<dbReference type="Gene3D" id="3.80.10.10">
    <property type="entry name" value="Ribonuclease Inhibitor"/>
    <property type="match status" value="2"/>
</dbReference>
<dbReference type="InterPro" id="IPR032675">
    <property type="entry name" value="LRR_dom_sf"/>
</dbReference>
<accession>A0A067QK56</accession>
<proteinExistence type="predicted"/>
<dbReference type="EMBL" id="KK853354">
    <property type="protein sequence ID" value="KDR08189.1"/>
    <property type="molecule type" value="Genomic_DNA"/>
</dbReference>
<keyword evidence="2" id="KW-1185">Reference proteome</keyword>
<reference evidence="1 2" key="1">
    <citation type="journal article" date="2014" name="Nat. Commun.">
        <title>Molecular traces of alternative social organization in a termite genome.</title>
        <authorList>
            <person name="Terrapon N."/>
            <person name="Li C."/>
            <person name="Robertson H.M."/>
            <person name="Ji L."/>
            <person name="Meng X."/>
            <person name="Booth W."/>
            <person name="Chen Z."/>
            <person name="Childers C.P."/>
            <person name="Glastad K.M."/>
            <person name="Gokhale K."/>
            <person name="Gowin J."/>
            <person name="Gronenberg W."/>
            <person name="Hermansen R.A."/>
            <person name="Hu H."/>
            <person name="Hunt B.G."/>
            <person name="Huylmans A.K."/>
            <person name="Khalil S.M."/>
            <person name="Mitchell R.D."/>
            <person name="Munoz-Torres M.C."/>
            <person name="Mustard J.A."/>
            <person name="Pan H."/>
            <person name="Reese J.T."/>
            <person name="Scharf M.E."/>
            <person name="Sun F."/>
            <person name="Vogel H."/>
            <person name="Xiao J."/>
            <person name="Yang W."/>
            <person name="Yang Z."/>
            <person name="Yang Z."/>
            <person name="Zhou J."/>
            <person name="Zhu J."/>
            <person name="Brent C.S."/>
            <person name="Elsik C.G."/>
            <person name="Goodisman M.A."/>
            <person name="Liberles D.A."/>
            <person name="Roe R.M."/>
            <person name="Vargo E.L."/>
            <person name="Vilcinskas A."/>
            <person name="Wang J."/>
            <person name="Bornberg-Bauer E."/>
            <person name="Korb J."/>
            <person name="Zhang G."/>
            <person name="Liebig J."/>
        </authorList>
    </citation>
    <scope>NUCLEOTIDE SEQUENCE [LARGE SCALE GENOMIC DNA]</scope>
    <source>
        <tissue evidence="1">Whole organism</tissue>
    </source>
</reference>
<dbReference type="SUPFAM" id="SSF52047">
    <property type="entry name" value="RNI-like"/>
    <property type="match status" value="1"/>
</dbReference>
<sequence>MPLITNPNSLASLSLDALGKCVAVVMRRMIETCTHEGAFMQNLDYQAACGRLEELLRWLPTDQVEDFTYVLIGHVNKEYATLVADGKDQVEDFTYVLIGHVNEEYATLVAGGTFRDACEEIAPLVLKSLMHPNVKKLDCIRFSHHPKISGFYKIRVCDLIYKTLPMLQGLTELGIGVANRTPRMRLEVRSFADTLQKFSSRSCEDRDVQVLADCCRKLKCLDISLSTALSDGVVEQILRFTHLEELNLFEARFISPGALRTLFDNLLDRNVVVPPIRRQRSLRPPRAEFLRVFGCSAPTVDDIISISYFTNVVSLSLSSVHNISLSPLSNLMNLTELALCMVRFEDVRDLLRRVGSRLTCLNLTEVTSMNLTYLRQWCPVVNCLHICNTDTSHLILPENWNARFNHQESDLTFPSVTTLELSIESFEVEAYVLCCVPNVTKLYLHKDLTGVTFQLFIRRVFTPRLRTLFWGSEGEITFSEDIATSKVFYDDGNTEISHIVLSNLAPGVAIEL</sequence>
<dbReference type="AlphaFoldDB" id="A0A067QK56"/>
<name>A0A067QK56_ZOONE</name>
<dbReference type="InParanoid" id="A0A067QK56"/>
<evidence type="ECO:0000313" key="1">
    <source>
        <dbReference type="EMBL" id="KDR08189.1"/>
    </source>
</evidence>